<reference evidence="1" key="2">
    <citation type="journal article" date="2021" name="Sci. Rep.">
        <title>The distribution of antibiotic resistance genes in chicken gut microbiota commensals.</title>
        <authorList>
            <person name="Juricova H."/>
            <person name="Matiasovicova J."/>
            <person name="Kubasova T."/>
            <person name="Cejkova D."/>
            <person name="Rychlik I."/>
        </authorList>
    </citation>
    <scope>NUCLEOTIDE SEQUENCE</scope>
    <source>
        <strain evidence="1">An582</strain>
    </source>
</reference>
<protein>
    <submittedName>
        <fullName evidence="1">Uncharacterized protein</fullName>
    </submittedName>
</protein>
<accession>A0A939BFA4</accession>
<reference evidence="1" key="1">
    <citation type="submission" date="2020-08" db="EMBL/GenBank/DDBJ databases">
        <authorList>
            <person name="Cejkova D."/>
            <person name="Kubasova T."/>
            <person name="Jahodarova E."/>
            <person name="Rychlik I."/>
        </authorList>
    </citation>
    <scope>NUCLEOTIDE SEQUENCE</scope>
    <source>
        <strain evidence="1">An582</strain>
    </source>
</reference>
<evidence type="ECO:0000313" key="2">
    <source>
        <dbReference type="Proteomes" id="UP000705508"/>
    </source>
</evidence>
<dbReference type="RefSeq" id="WP_204905262.1">
    <property type="nucleotide sequence ID" value="NZ_JACJKS010000001.1"/>
</dbReference>
<dbReference type="EMBL" id="JACJKS010000001">
    <property type="protein sequence ID" value="MBM6947213.1"/>
    <property type="molecule type" value="Genomic_DNA"/>
</dbReference>
<name>A0A939BFA4_9CLOT</name>
<sequence>MEDLALKSAADYFGDEMIHWLGIREKALRSAPTELVELETRHMYEDFLYEMENGLWYHFEFESDSVSSADLRRFREYEASTARRIGAPVITYVICSSAVKHLKDSITEGINTYRVRLIRLKDDISDNVFARFAGGNAPAPTREDMIPVLLSPLMAGKMAQPERILQGIRILRSAESAFDPSEIRKMEAILYAFAVKFLNNEDLSKVKEAIVMTKLGQMIWEDAVNQGREEGTQRYSRLILLLDQEKKPELIIKAASDPEYRESLYRKYGI</sequence>
<dbReference type="AlphaFoldDB" id="A0A939BFA4"/>
<evidence type="ECO:0000313" key="1">
    <source>
        <dbReference type="EMBL" id="MBM6947213.1"/>
    </source>
</evidence>
<comment type="caution">
    <text evidence="1">The sequence shown here is derived from an EMBL/GenBank/DDBJ whole genome shotgun (WGS) entry which is preliminary data.</text>
</comment>
<organism evidence="1 2">
    <name type="scientific">Mordavella massiliensis</name>
    <dbReference type="NCBI Taxonomy" id="1871024"/>
    <lineage>
        <taxon>Bacteria</taxon>
        <taxon>Bacillati</taxon>
        <taxon>Bacillota</taxon>
        <taxon>Clostridia</taxon>
        <taxon>Eubacteriales</taxon>
        <taxon>Clostridiaceae</taxon>
        <taxon>Mordavella</taxon>
    </lineage>
</organism>
<dbReference type="Proteomes" id="UP000705508">
    <property type="component" value="Unassembled WGS sequence"/>
</dbReference>
<proteinExistence type="predicted"/>
<gene>
    <name evidence="1" type="ORF">H6A20_00855</name>
</gene>